<dbReference type="InterPro" id="IPR009057">
    <property type="entry name" value="Homeodomain-like_sf"/>
</dbReference>
<dbReference type="PATRIC" id="fig|316.77.peg.2040"/>
<proteinExistence type="predicted"/>
<evidence type="ECO:0000256" key="2">
    <source>
        <dbReference type="ARBA" id="ARBA00023125"/>
    </source>
</evidence>
<dbReference type="OrthoDB" id="5950705at2"/>
<evidence type="ECO:0000256" key="4">
    <source>
        <dbReference type="ARBA" id="ARBA00037345"/>
    </source>
</evidence>
<dbReference type="GO" id="GO:0043565">
    <property type="term" value="F:sequence-specific DNA binding"/>
    <property type="evidence" value="ECO:0007669"/>
    <property type="project" value="InterPro"/>
</dbReference>
<evidence type="ECO:0000256" key="1">
    <source>
        <dbReference type="ARBA" id="ARBA00023015"/>
    </source>
</evidence>
<evidence type="ECO:0000313" key="8">
    <source>
        <dbReference type="Proteomes" id="UP000019522"/>
    </source>
</evidence>
<dbReference type="PANTHER" id="PTHR46796:SF12">
    <property type="entry name" value="HTH-TYPE DNA-BINDING TRANSCRIPTIONAL ACTIVATOR EUTR"/>
    <property type="match status" value="1"/>
</dbReference>
<name>W8RAL3_STUST</name>
<dbReference type="Pfam" id="PF12833">
    <property type="entry name" value="HTH_18"/>
    <property type="match status" value="1"/>
</dbReference>
<dbReference type="PROSITE" id="PS01124">
    <property type="entry name" value="HTH_ARAC_FAMILY_2"/>
    <property type="match status" value="1"/>
</dbReference>
<keyword evidence="1" id="KW-0805">Transcription regulation</keyword>
<feature type="region of interest" description="Disordered" evidence="5">
    <location>
        <begin position="313"/>
        <end position="335"/>
    </location>
</feature>
<reference evidence="7 8" key="2">
    <citation type="submission" date="2014-03" db="EMBL/GenBank/DDBJ databases">
        <authorList>
            <person name="Baltrus D."/>
            <person name="Dougherty K."/>
        </authorList>
    </citation>
    <scope>NUCLEOTIDE SEQUENCE</scope>
    <source>
        <strain evidence="7 8">28a24</strain>
    </source>
</reference>
<evidence type="ECO:0000256" key="5">
    <source>
        <dbReference type="SAM" id="MobiDB-lite"/>
    </source>
</evidence>
<dbReference type="PANTHER" id="PTHR46796">
    <property type="entry name" value="HTH-TYPE TRANSCRIPTIONAL ACTIVATOR RHAS-RELATED"/>
    <property type="match status" value="1"/>
</dbReference>
<dbReference type="KEGG" id="pstt:CH92_10205"/>
<feature type="domain" description="HTH araC/xylS-type" evidence="6">
    <location>
        <begin position="209"/>
        <end position="309"/>
    </location>
</feature>
<organism evidence="7 8">
    <name type="scientific">Stutzerimonas stutzeri</name>
    <name type="common">Pseudomonas stutzeri</name>
    <dbReference type="NCBI Taxonomy" id="316"/>
    <lineage>
        <taxon>Bacteria</taxon>
        <taxon>Pseudomonadati</taxon>
        <taxon>Pseudomonadota</taxon>
        <taxon>Gammaproteobacteria</taxon>
        <taxon>Pseudomonadales</taxon>
        <taxon>Pseudomonadaceae</taxon>
        <taxon>Stutzerimonas</taxon>
    </lineage>
</organism>
<reference evidence="8" key="1">
    <citation type="journal article" date="2014" name="Genome Announc.">
        <title>Complete Genome Sequence of the Highly Transformable Pseudomonas stutzeri Strain 28a24.</title>
        <authorList>
            <person name="Smith B.A."/>
            <person name="Dougherty K.M."/>
            <person name="Baltrus D.A."/>
        </authorList>
    </citation>
    <scope>NUCLEOTIDE SEQUENCE [LARGE SCALE GENOMIC DNA]</scope>
    <source>
        <strain evidence="8">28a24</strain>
    </source>
</reference>
<dbReference type="InterPro" id="IPR050204">
    <property type="entry name" value="AraC_XylS_family_regulators"/>
</dbReference>
<dbReference type="Proteomes" id="UP000019522">
    <property type="component" value="Chromosome"/>
</dbReference>
<dbReference type="AlphaFoldDB" id="W8RAL3"/>
<gene>
    <name evidence="7" type="ORF">CH92_10205</name>
</gene>
<dbReference type="RefSeq" id="WP_025241645.1">
    <property type="nucleotide sequence ID" value="NZ_CP007441.1"/>
</dbReference>
<protein>
    <submittedName>
        <fullName evidence="7">AraC family transcriptional regulator</fullName>
    </submittedName>
</protein>
<accession>W8RAL3</accession>
<dbReference type="SMART" id="SM00342">
    <property type="entry name" value="HTH_ARAC"/>
    <property type="match status" value="1"/>
</dbReference>
<evidence type="ECO:0000313" key="7">
    <source>
        <dbReference type="EMBL" id="AHL75457.1"/>
    </source>
</evidence>
<dbReference type="EMBL" id="CP007441">
    <property type="protein sequence ID" value="AHL75457.1"/>
    <property type="molecule type" value="Genomic_DNA"/>
</dbReference>
<dbReference type="InterPro" id="IPR018060">
    <property type="entry name" value="HTH_AraC"/>
</dbReference>
<keyword evidence="3" id="KW-0804">Transcription</keyword>
<dbReference type="GO" id="GO:0003700">
    <property type="term" value="F:DNA-binding transcription factor activity"/>
    <property type="evidence" value="ECO:0007669"/>
    <property type="project" value="InterPro"/>
</dbReference>
<sequence length="335" mass="38208">MSRLICADFDEFEEALYGVQGRYLLRTRQQRDWRLRIVDLNGVALMFGREGAGTVYSGIGLQGFYNIFLPLSRHECTVLSGRRLDRQLLGWMVPEAMFHIDVSQPGSWMTVAISCELVQLWAQQHEDEFDLSLMSRNLICVAQQDLGLLIWLALRLLRIDHRAPRELHAPAAEAAACSELLDRIFYTLLPVTAAKNGFAYHRTHQQILGHALGLLDAMPNTPLRIADICKATHTTERTLRNIFTKYLGMSPHRYLMQHRLRMIRSAILCAAPTETITDICSRFGVWDFGRFAGVYHSYFGELPSQSLLQRRALSRRQEPTMPRSKVTLGYSPNSA</sequence>
<dbReference type="Gene3D" id="1.10.10.60">
    <property type="entry name" value="Homeodomain-like"/>
    <property type="match status" value="1"/>
</dbReference>
<dbReference type="SUPFAM" id="SSF46689">
    <property type="entry name" value="Homeodomain-like"/>
    <property type="match status" value="1"/>
</dbReference>
<keyword evidence="2" id="KW-0238">DNA-binding</keyword>
<evidence type="ECO:0000259" key="6">
    <source>
        <dbReference type="PROSITE" id="PS01124"/>
    </source>
</evidence>
<evidence type="ECO:0000256" key="3">
    <source>
        <dbReference type="ARBA" id="ARBA00023163"/>
    </source>
</evidence>
<comment type="function">
    <text evidence="4">Regulatory protein of the TOL plasmid xyl operons. XylS activates the xylXYZLTEGFJQKIH operon required for the degradation of toluene, m-xylene and p-xylene.</text>
</comment>